<comment type="caution">
    <text evidence="3">The sequence shown here is derived from an EMBL/GenBank/DDBJ whole genome shotgun (WGS) entry which is preliminary data.</text>
</comment>
<feature type="region of interest" description="Disordered" evidence="2">
    <location>
        <begin position="53"/>
        <end position="131"/>
    </location>
</feature>
<evidence type="ECO:0000313" key="4">
    <source>
        <dbReference type="Proteomes" id="UP000284842"/>
    </source>
</evidence>
<feature type="compositionally biased region" description="Basic and acidic residues" evidence="2">
    <location>
        <begin position="156"/>
        <end position="165"/>
    </location>
</feature>
<keyword evidence="4" id="KW-1185">Reference proteome</keyword>
<feature type="compositionally biased region" description="Polar residues" evidence="2">
    <location>
        <begin position="282"/>
        <end position="313"/>
    </location>
</feature>
<reference evidence="3 4" key="1">
    <citation type="journal article" date="2018" name="Evol. Lett.">
        <title>Horizontal gene cluster transfer increased hallucinogenic mushroom diversity.</title>
        <authorList>
            <person name="Reynolds H.T."/>
            <person name="Vijayakumar V."/>
            <person name="Gluck-Thaler E."/>
            <person name="Korotkin H.B."/>
            <person name="Matheny P.B."/>
            <person name="Slot J.C."/>
        </authorList>
    </citation>
    <scope>NUCLEOTIDE SEQUENCE [LARGE SCALE GENOMIC DNA]</scope>
    <source>
        <strain evidence="3 4">2629</strain>
    </source>
</reference>
<organism evidence="3 4">
    <name type="scientific">Panaeolus cyanescens</name>
    <dbReference type="NCBI Taxonomy" id="181874"/>
    <lineage>
        <taxon>Eukaryota</taxon>
        <taxon>Fungi</taxon>
        <taxon>Dikarya</taxon>
        <taxon>Basidiomycota</taxon>
        <taxon>Agaricomycotina</taxon>
        <taxon>Agaricomycetes</taxon>
        <taxon>Agaricomycetidae</taxon>
        <taxon>Agaricales</taxon>
        <taxon>Agaricineae</taxon>
        <taxon>Galeropsidaceae</taxon>
        <taxon>Panaeolus</taxon>
    </lineage>
</organism>
<evidence type="ECO:0000313" key="3">
    <source>
        <dbReference type="EMBL" id="PPQ65651.1"/>
    </source>
</evidence>
<proteinExistence type="predicted"/>
<dbReference type="InParanoid" id="A0A409VHD9"/>
<feature type="region of interest" description="Disordered" evidence="2">
    <location>
        <begin position="156"/>
        <end position="216"/>
    </location>
</feature>
<evidence type="ECO:0000256" key="2">
    <source>
        <dbReference type="SAM" id="MobiDB-lite"/>
    </source>
</evidence>
<dbReference type="AlphaFoldDB" id="A0A409VHD9"/>
<dbReference type="OrthoDB" id="3065671at2759"/>
<gene>
    <name evidence="3" type="ORF">CVT24_011805</name>
</gene>
<feature type="compositionally biased region" description="Polar residues" evidence="2">
    <location>
        <begin position="357"/>
        <end position="373"/>
    </location>
</feature>
<dbReference type="STRING" id="181874.A0A409VHD9"/>
<feature type="coiled-coil region" evidence="1">
    <location>
        <begin position="440"/>
        <end position="548"/>
    </location>
</feature>
<dbReference type="Proteomes" id="UP000284842">
    <property type="component" value="Unassembled WGS sequence"/>
</dbReference>
<keyword evidence="1" id="KW-0175">Coiled coil</keyword>
<dbReference type="EMBL" id="NHTK01006061">
    <property type="protein sequence ID" value="PPQ65651.1"/>
    <property type="molecule type" value="Genomic_DNA"/>
</dbReference>
<sequence>MFLRQLLGTSLSKEKKVRRYGQMPATFDASEESLEYIHPADLAARDPLQRSLPSLKRYSRHPDDELPSSSRKVSIYPTLEPTSETAQLLPDAPTEPHTALNSRYEDEESSLLEAGDSPKFPGGFELDPHPTSPAAAELVEAVEDVDLVVEDAEIKSFVEESKDDQLNNEADDEKLPAEDDSPPPLPDKVAEPDAPVPDYVEERKPRRPRNPAGFGSFLDNIVDLQAAGQSRLEPIVIQPMEDPQPQTSSIVSDPSAIDVEPHTPAPDVPSKSPLLSPVQLPFDNTQYMRHPTQPTQETIIPSGSRRTPFVSSQTNPLPTPDQDDPPPTPHKGIFGVDPGTASRIAELARRRRLEASTSGVTQHTKVQSEQLRTPISPEADEFGHRKGYSDVNKVSHGGHEASAPAATSSRPRRAPKQTNNDPYLPPTPDSIPSPSYIVSAASHRAELEASKQAQKDLQERLDRAMAELNAAKADNERLVHRQKREKSRFVEAMRLQLEDNEKLTAENKAFTHTILKLKSELNDVNTSLKTIKKEKAGWQAQLDSMQNQVTSTDKRIRCLDNVTRQQFESRQNVLERQIKRRGKLANTSPAAEVVTAVKTLNDEILQVSSILVEQMERDPLDTTAGRTRAQKVLGPQLTEILESRKHQRLMGNNVLLLQVVLEVFIVHWCSSIIDAFYPATKTFSDLLIEVSQKPPTSPFMTRTSPTCGKYLSVVQSHRTDASPVNFPEWVKDIIADLNLVLSVGGQRIPSHYQVVLSTKFTALVKSAYELRTALAEHDICGYLEIVTVSPPLPFQHKWMIEAHSDTRNVVSNPPAGHADVVLGTCGIGLQQCLPPAAASTSTEPSVVSVLKPQVVTSRVILSTPSA</sequence>
<accession>A0A409VHD9</accession>
<protein>
    <submittedName>
        <fullName evidence="3">Uncharacterized protein</fullName>
    </submittedName>
</protein>
<evidence type="ECO:0000256" key="1">
    <source>
        <dbReference type="SAM" id="Coils"/>
    </source>
</evidence>
<feature type="region of interest" description="Disordered" evidence="2">
    <location>
        <begin position="233"/>
        <end position="435"/>
    </location>
</feature>
<name>A0A409VHD9_9AGAR</name>